<dbReference type="InterPro" id="IPR036864">
    <property type="entry name" value="Zn2-C6_fun-type_DNA-bd_sf"/>
</dbReference>
<dbReference type="Gene3D" id="4.10.240.10">
    <property type="entry name" value="Zn(2)-C6 fungal-type DNA-binding domain"/>
    <property type="match status" value="1"/>
</dbReference>
<name>A0ABX6EPG6_KLUMA</name>
<feature type="domain" description="Zn(2)-C6 fungal-type" evidence="7">
    <location>
        <begin position="22"/>
        <end position="54"/>
    </location>
</feature>
<gene>
    <name evidence="8" type="primary">URC2</name>
    <name evidence="8" type="ORF">FIM1_813</name>
</gene>
<organism evidence="8 9">
    <name type="scientific">Kluyveromyces marxianus</name>
    <name type="common">Yeast</name>
    <name type="synonym">Candida kefyr</name>
    <dbReference type="NCBI Taxonomy" id="4911"/>
    <lineage>
        <taxon>Eukaryota</taxon>
        <taxon>Fungi</taxon>
        <taxon>Dikarya</taxon>
        <taxon>Ascomycota</taxon>
        <taxon>Saccharomycotina</taxon>
        <taxon>Saccharomycetes</taxon>
        <taxon>Saccharomycetales</taxon>
        <taxon>Saccharomycetaceae</taxon>
        <taxon>Kluyveromyces</taxon>
    </lineage>
</organism>
<reference evidence="8 9" key="2">
    <citation type="submission" date="2019-11" db="EMBL/GenBank/DDBJ databases">
        <authorList>
            <person name="Lu H."/>
        </authorList>
    </citation>
    <scope>NUCLEOTIDE SEQUENCE [LARGE SCALE GENOMIC DNA]</scope>
    <source>
        <strain evidence="8 9">FIM1</strain>
    </source>
</reference>
<dbReference type="InterPro" id="IPR001138">
    <property type="entry name" value="Zn2Cys6_DnaBD"/>
</dbReference>
<dbReference type="EMBL" id="CP015054">
    <property type="protein sequence ID" value="QGN14160.1"/>
    <property type="molecule type" value="Genomic_DNA"/>
</dbReference>
<dbReference type="Pfam" id="PF00172">
    <property type="entry name" value="Zn_clus"/>
    <property type="match status" value="1"/>
</dbReference>
<evidence type="ECO:0000256" key="5">
    <source>
        <dbReference type="ARBA" id="ARBA00023163"/>
    </source>
</evidence>
<dbReference type="CDD" id="cd00067">
    <property type="entry name" value="GAL4"/>
    <property type="match status" value="1"/>
</dbReference>
<evidence type="ECO:0000256" key="2">
    <source>
        <dbReference type="ARBA" id="ARBA00022833"/>
    </source>
</evidence>
<evidence type="ECO:0000256" key="1">
    <source>
        <dbReference type="ARBA" id="ARBA00022723"/>
    </source>
</evidence>
<sequence>MVEEDRKLKKSTRPRKKRKIYSCESCRKFKTRCDFEPSEGKCYRCRMLNLECSLTNDPELTTKFPQVAINNSAKPRIDDLEARVDDMDKKLDIILSKLGEVTSLLNMNTTTTRENTVDHSLTVGFSNATNSLKLQEPPLNLIRDIDSRLFPVKNGNSKSASIEKAKRPYVVARLAFWDYFKQHEELCLELSHQFLIKSHFWIIPGGLKEIDKEYVQQHCFITSVFTIIAMGFDENDKYEKEQEALYPLVEHLLTNTLTMFEKLTDHDIEALLYCCMYRFTRKSKRYRQLSFNPLVLCNFAINSFLNIADFHKLKERVILEEKYDSTDLFHLRILNSLTACKLQLSIGFSIFTYQDPFIKELNNLIAKFPQANFRDDIKLSEINLSDVVNAIFLNFKDYFRNFSTVFKQGGNRDRNDESLLVFPELDYWLKNWEELLSKDNGGILWFSYDFFYIMICRSFITEFYQPTLASNVEFLEAVLTTMKHYCISLLNGFLKLPSSLIKGAPIITTNQVVYACLTLCDYLHKFSSTERQQTLNLCTKIYWHLNAIGEKRNEATENVAVIIKSLIDTSKQKLNSSYKQSKEVQTTPAFLRMDQSPTESVSHNNFSIPDVNRFNTFEDFFQDFFDNLQPTAQHMFSTRRSSTTSK</sequence>
<evidence type="ECO:0000259" key="7">
    <source>
        <dbReference type="PROSITE" id="PS50048"/>
    </source>
</evidence>
<keyword evidence="6" id="KW-0539">Nucleus</keyword>
<keyword evidence="9" id="KW-1185">Reference proteome</keyword>
<evidence type="ECO:0000313" key="8">
    <source>
        <dbReference type="EMBL" id="QGN14160.1"/>
    </source>
</evidence>
<evidence type="ECO:0000256" key="4">
    <source>
        <dbReference type="ARBA" id="ARBA00023125"/>
    </source>
</evidence>
<dbReference type="PROSITE" id="PS50048">
    <property type="entry name" value="ZN2_CY6_FUNGAL_2"/>
    <property type="match status" value="1"/>
</dbReference>
<dbReference type="PANTHER" id="PTHR31668:SF9">
    <property type="entry name" value="URACIL CATABOLISM PROTEIN 2"/>
    <property type="match status" value="1"/>
</dbReference>
<keyword evidence="2" id="KW-0862">Zinc</keyword>
<dbReference type="SMART" id="SM00066">
    <property type="entry name" value="GAL4"/>
    <property type="match status" value="1"/>
</dbReference>
<dbReference type="PANTHER" id="PTHR31668">
    <property type="entry name" value="GLUCOSE TRANSPORT TRANSCRIPTION REGULATOR RGT1-RELATED-RELATED"/>
    <property type="match status" value="1"/>
</dbReference>
<dbReference type="Proteomes" id="UP000422736">
    <property type="component" value="Chromosome 1"/>
</dbReference>
<keyword evidence="3" id="KW-0805">Transcription regulation</keyword>
<evidence type="ECO:0000256" key="6">
    <source>
        <dbReference type="ARBA" id="ARBA00023242"/>
    </source>
</evidence>
<accession>A0ABX6EPG6</accession>
<keyword evidence="1" id="KW-0479">Metal-binding</keyword>
<dbReference type="InterPro" id="IPR050797">
    <property type="entry name" value="Carb_Metab_Trans_Reg"/>
</dbReference>
<dbReference type="SUPFAM" id="SSF57701">
    <property type="entry name" value="Zn2/Cys6 DNA-binding domain"/>
    <property type="match status" value="1"/>
</dbReference>
<keyword evidence="5" id="KW-0804">Transcription</keyword>
<protein>
    <submittedName>
        <fullName evidence="8">Uracil catabolism protein 2</fullName>
    </submittedName>
</protein>
<keyword evidence="4" id="KW-0238">DNA-binding</keyword>
<evidence type="ECO:0000256" key="3">
    <source>
        <dbReference type="ARBA" id="ARBA00023015"/>
    </source>
</evidence>
<reference evidence="8 9" key="1">
    <citation type="submission" date="2016-03" db="EMBL/GenBank/DDBJ databases">
        <title>How can Kluyveromyces marxianus grow so fast - potential evolutionary course in Saccharomyces Complex revealed by comparative genomics.</title>
        <authorList>
            <person name="Mo W."/>
            <person name="Lu W."/>
            <person name="Yang X."/>
            <person name="Qi J."/>
            <person name="Lv H."/>
        </authorList>
    </citation>
    <scope>NUCLEOTIDE SEQUENCE [LARGE SCALE GENOMIC DNA]</scope>
    <source>
        <strain evidence="8 9">FIM1</strain>
    </source>
</reference>
<dbReference type="PROSITE" id="PS00463">
    <property type="entry name" value="ZN2_CY6_FUNGAL_1"/>
    <property type="match status" value="1"/>
</dbReference>
<proteinExistence type="predicted"/>
<evidence type="ECO:0000313" key="9">
    <source>
        <dbReference type="Proteomes" id="UP000422736"/>
    </source>
</evidence>